<sequence length="89" mass="9647">MKLRPGSRRALMIFVLGATILTSGPVHTSGRATRRFLAVADHSSSSLVTIQTTDQTEVFGPNILSAGSRVRMVGSWRGTVFYASRIEPI</sequence>
<name>A0A2T2XBZ8_9FIRM</name>
<evidence type="ECO:0000313" key="2">
    <source>
        <dbReference type="Proteomes" id="UP000242972"/>
    </source>
</evidence>
<dbReference type="Proteomes" id="UP000242972">
    <property type="component" value="Unassembled WGS sequence"/>
</dbReference>
<dbReference type="AlphaFoldDB" id="A0A2T2XBZ8"/>
<protein>
    <recommendedName>
        <fullName evidence="3">DUF5666 domain-containing protein</fullName>
    </recommendedName>
</protein>
<proteinExistence type="predicted"/>
<evidence type="ECO:0000313" key="1">
    <source>
        <dbReference type="EMBL" id="PSR31988.1"/>
    </source>
</evidence>
<accession>A0A2T2XBZ8</accession>
<comment type="caution">
    <text evidence="1">The sequence shown here is derived from an EMBL/GenBank/DDBJ whole genome shotgun (WGS) entry which is preliminary data.</text>
</comment>
<evidence type="ECO:0008006" key="3">
    <source>
        <dbReference type="Google" id="ProtNLM"/>
    </source>
</evidence>
<gene>
    <name evidence="1" type="ORF">C7B46_16230</name>
</gene>
<dbReference type="EMBL" id="PXYW01000056">
    <property type="protein sequence ID" value="PSR31988.1"/>
    <property type="molecule type" value="Genomic_DNA"/>
</dbReference>
<organism evidence="1 2">
    <name type="scientific">Sulfobacillus benefaciens</name>
    <dbReference type="NCBI Taxonomy" id="453960"/>
    <lineage>
        <taxon>Bacteria</taxon>
        <taxon>Bacillati</taxon>
        <taxon>Bacillota</taxon>
        <taxon>Clostridia</taxon>
        <taxon>Eubacteriales</taxon>
        <taxon>Clostridiales Family XVII. Incertae Sedis</taxon>
        <taxon>Sulfobacillus</taxon>
    </lineage>
</organism>
<reference evidence="1 2" key="1">
    <citation type="journal article" date="2014" name="BMC Genomics">
        <title>Comparison of environmental and isolate Sulfobacillus genomes reveals diverse carbon, sulfur, nitrogen, and hydrogen metabolisms.</title>
        <authorList>
            <person name="Justice N.B."/>
            <person name="Norman A."/>
            <person name="Brown C.T."/>
            <person name="Singh A."/>
            <person name="Thomas B.C."/>
            <person name="Banfield J.F."/>
        </authorList>
    </citation>
    <scope>NUCLEOTIDE SEQUENCE [LARGE SCALE GENOMIC DNA]</scope>
    <source>
        <strain evidence="1">AMDSBA4</strain>
    </source>
</reference>